<keyword evidence="3" id="KW-1185">Reference proteome</keyword>
<evidence type="ECO:0000313" key="3">
    <source>
        <dbReference type="Proteomes" id="UP000321583"/>
    </source>
</evidence>
<gene>
    <name evidence="2" type="ORF">L613_000200000410</name>
</gene>
<dbReference type="EMBL" id="VLJS01000047">
    <property type="protein sequence ID" value="TWH15085.1"/>
    <property type="molecule type" value="Genomic_DNA"/>
</dbReference>
<name>A0A562DZD3_9GAMM</name>
<dbReference type="AlphaFoldDB" id="A0A562DZD3"/>
<comment type="caution">
    <text evidence="2">The sequence shown here is derived from an EMBL/GenBank/DDBJ whole genome shotgun (WGS) entry which is preliminary data.</text>
</comment>
<sequence>MSNRDRKDPPPPGKERQPPTPAEEQKRKRHEDRNQDEALEETFPASDPVSPFVPAKLPE</sequence>
<dbReference type="Proteomes" id="UP000321583">
    <property type="component" value="Unassembled WGS sequence"/>
</dbReference>
<accession>A0A562DZD3</accession>
<feature type="compositionally biased region" description="Basic and acidic residues" evidence="1">
    <location>
        <begin position="1"/>
        <end position="36"/>
    </location>
</feature>
<evidence type="ECO:0000313" key="2">
    <source>
        <dbReference type="EMBL" id="TWH15085.1"/>
    </source>
</evidence>
<feature type="region of interest" description="Disordered" evidence="1">
    <location>
        <begin position="1"/>
        <end position="59"/>
    </location>
</feature>
<proteinExistence type="predicted"/>
<dbReference type="OrthoDB" id="6027656at2"/>
<organism evidence="2 3">
    <name type="scientific">Pseudoxanthomonas taiwanensis J19</name>
    <dbReference type="NCBI Taxonomy" id="935569"/>
    <lineage>
        <taxon>Bacteria</taxon>
        <taxon>Pseudomonadati</taxon>
        <taxon>Pseudomonadota</taxon>
        <taxon>Gammaproteobacteria</taxon>
        <taxon>Lysobacterales</taxon>
        <taxon>Lysobacteraceae</taxon>
        <taxon>Pseudoxanthomonas</taxon>
    </lineage>
</organism>
<evidence type="ECO:0000256" key="1">
    <source>
        <dbReference type="SAM" id="MobiDB-lite"/>
    </source>
</evidence>
<reference evidence="2 3" key="1">
    <citation type="submission" date="2019-07" db="EMBL/GenBank/DDBJ databases">
        <title>Genome sequencing of lignin-degrading bacterial isolates.</title>
        <authorList>
            <person name="Gladden J."/>
        </authorList>
    </citation>
    <scope>NUCLEOTIDE SEQUENCE [LARGE SCALE GENOMIC DNA]</scope>
    <source>
        <strain evidence="2 3">J19</strain>
    </source>
</reference>
<dbReference type="RefSeq" id="WP_019397417.1">
    <property type="nucleotide sequence ID" value="NZ_VLJS01000047.1"/>
</dbReference>
<protein>
    <submittedName>
        <fullName evidence="2">Uncharacterized protein</fullName>
    </submittedName>
</protein>